<reference evidence="1 2" key="1">
    <citation type="journal article" date="2015" name="Int. J. Syst. Evol. Microbiol.">
        <title>Streptomyces gilvifuscus sp. nov., an actinomycete that produces antibacterial compounds isolated from soil.</title>
        <authorList>
            <person name="Nguyen T.M."/>
            <person name="Kim J."/>
        </authorList>
    </citation>
    <scope>NUCLEOTIDE SEQUENCE [LARGE SCALE GENOMIC DNA]</scope>
    <source>
        <strain evidence="1 2">T113</strain>
    </source>
</reference>
<dbReference type="Pfam" id="PF06314">
    <property type="entry name" value="ADC"/>
    <property type="match status" value="1"/>
</dbReference>
<name>A0ABT5FZV2_9ACTN</name>
<dbReference type="InterPro" id="IPR023375">
    <property type="entry name" value="ADC_dom_sf"/>
</dbReference>
<evidence type="ECO:0000313" key="1">
    <source>
        <dbReference type="EMBL" id="MDC2958104.1"/>
    </source>
</evidence>
<proteinExistence type="predicted"/>
<comment type="caution">
    <text evidence="1">The sequence shown here is derived from an EMBL/GenBank/DDBJ whole genome shotgun (WGS) entry which is preliminary data.</text>
</comment>
<dbReference type="Proteomes" id="UP001221328">
    <property type="component" value="Unassembled WGS sequence"/>
</dbReference>
<dbReference type="Gene3D" id="2.40.400.10">
    <property type="entry name" value="Acetoacetate decarboxylase-like"/>
    <property type="match status" value="1"/>
</dbReference>
<protein>
    <submittedName>
        <fullName evidence="1">Acetoacetate decarboxylase family protein</fullName>
    </submittedName>
</protein>
<organism evidence="1 2">
    <name type="scientific">Streptomyces gilvifuscus</name>
    <dbReference type="NCBI Taxonomy" id="1550617"/>
    <lineage>
        <taxon>Bacteria</taxon>
        <taxon>Bacillati</taxon>
        <taxon>Actinomycetota</taxon>
        <taxon>Actinomycetes</taxon>
        <taxon>Kitasatosporales</taxon>
        <taxon>Streptomycetaceae</taxon>
        <taxon>Streptomyces</taxon>
    </lineage>
</organism>
<sequence>MTRYPDEPWHLAGQMYLSLWLVPRAELPRVVPGTTPFTAAGRGLVGAAWVVYENNSVLHYNELLRAVLLRDGLRPRICITDIWVDNEASLAGGRTLWGIPKEMAAFDIRRAQATSFAAMSDEGPLATGRYIELRRLPGRWPLAYTLAQTLNGQIKISPVRSSAAVRLARAEWRTPNDSRLGALGRRTPLLSLTLRDFALRFGG</sequence>
<dbReference type="SUPFAM" id="SSF160104">
    <property type="entry name" value="Acetoacetate decarboxylase-like"/>
    <property type="match status" value="1"/>
</dbReference>
<accession>A0ABT5FZV2</accession>
<dbReference type="RefSeq" id="WP_272177013.1">
    <property type="nucleotide sequence ID" value="NZ_JAQOSK010000011.1"/>
</dbReference>
<dbReference type="InterPro" id="IPR010451">
    <property type="entry name" value="Acetoacetate_decarboxylase"/>
</dbReference>
<keyword evidence="2" id="KW-1185">Reference proteome</keyword>
<gene>
    <name evidence="1" type="ORF">PO587_27005</name>
</gene>
<evidence type="ECO:0000313" key="2">
    <source>
        <dbReference type="Proteomes" id="UP001221328"/>
    </source>
</evidence>
<dbReference type="EMBL" id="JAQOSK010000011">
    <property type="protein sequence ID" value="MDC2958104.1"/>
    <property type="molecule type" value="Genomic_DNA"/>
</dbReference>